<comment type="similarity">
    <text evidence="1">Belongs to the helicase family. UvrD subfamily.</text>
</comment>
<evidence type="ECO:0000256" key="9">
    <source>
        <dbReference type="ARBA" id="ARBA00034808"/>
    </source>
</evidence>
<dbReference type="CDD" id="cd17932">
    <property type="entry name" value="DEXQc_UvrD"/>
    <property type="match status" value="1"/>
</dbReference>
<reference evidence="14 15" key="1">
    <citation type="submission" date="2019-06" db="EMBL/GenBank/DDBJ databases">
        <title>Pac Bio to generate improved reference genome sequences for organisms with transposon mutant libraries (support for FEBA project).</title>
        <authorList>
            <person name="Blow M."/>
        </authorList>
    </citation>
    <scope>NUCLEOTIDE SEQUENCE [LARGE SCALE GENOMIC DNA]</scope>
    <source>
        <strain evidence="14 15">USDA 1844</strain>
    </source>
</reference>
<evidence type="ECO:0000313" key="15">
    <source>
        <dbReference type="Proteomes" id="UP000319824"/>
    </source>
</evidence>
<evidence type="ECO:0000256" key="12">
    <source>
        <dbReference type="PROSITE-ProRule" id="PRU00560"/>
    </source>
</evidence>
<dbReference type="Gene3D" id="1.10.486.10">
    <property type="entry name" value="PCRA, domain 4"/>
    <property type="match status" value="1"/>
</dbReference>
<comment type="caution">
    <text evidence="14">The sequence shown here is derived from an EMBL/GenBank/DDBJ whole genome shotgun (WGS) entry which is preliminary data.</text>
</comment>
<keyword evidence="2 12" id="KW-0547">Nucleotide-binding</keyword>
<dbReference type="GO" id="GO:0005524">
    <property type="term" value="F:ATP binding"/>
    <property type="evidence" value="ECO:0007669"/>
    <property type="project" value="UniProtKB-UniRule"/>
</dbReference>
<evidence type="ECO:0000256" key="3">
    <source>
        <dbReference type="ARBA" id="ARBA00022801"/>
    </source>
</evidence>
<feature type="binding site" evidence="12">
    <location>
        <begin position="21"/>
        <end position="28"/>
    </location>
    <ligand>
        <name>ATP</name>
        <dbReference type="ChEBI" id="CHEBI:30616"/>
    </ligand>
</feature>
<evidence type="ECO:0000256" key="1">
    <source>
        <dbReference type="ARBA" id="ARBA00009922"/>
    </source>
</evidence>
<evidence type="ECO:0000256" key="10">
    <source>
        <dbReference type="ARBA" id="ARBA00034923"/>
    </source>
</evidence>
<dbReference type="Gene3D" id="3.40.50.300">
    <property type="entry name" value="P-loop containing nucleotide triphosphate hydrolases"/>
    <property type="match status" value="2"/>
</dbReference>
<dbReference type="Gene3D" id="1.10.10.160">
    <property type="match status" value="1"/>
</dbReference>
<dbReference type="PANTHER" id="PTHR11070:SF2">
    <property type="entry name" value="ATP-DEPENDENT DNA HELICASE SRS2"/>
    <property type="match status" value="1"/>
</dbReference>
<dbReference type="GO" id="GO:0003677">
    <property type="term" value="F:DNA binding"/>
    <property type="evidence" value="ECO:0007669"/>
    <property type="project" value="UniProtKB-KW"/>
</dbReference>
<keyword evidence="3 12" id="KW-0378">Hydrolase</keyword>
<dbReference type="GO" id="GO:0016887">
    <property type="term" value="F:ATP hydrolysis activity"/>
    <property type="evidence" value="ECO:0007669"/>
    <property type="project" value="RHEA"/>
</dbReference>
<evidence type="ECO:0000256" key="5">
    <source>
        <dbReference type="ARBA" id="ARBA00022840"/>
    </source>
</evidence>
<comment type="catalytic activity">
    <reaction evidence="8">
        <text>Couples ATP hydrolysis with the unwinding of duplex DNA by translocating in the 3'-5' direction.</text>
        <dbReference type="EC" id="5.6.2.4"/>
    </reaction>
</comment>
<name>A0A559SUZ1_9HYPH</name>
<dbReference type="InterPro" id="IPR000212">
    <property type="entry name" value="DNA_helicase_UvrD/REP"/>
</dbReference>
<dbReference type="InterPro" id="IPR013986">
    <property type="entry name" value="DExx_box_DNA_helicase_dom_sf"/>
</dbReference>
<dbReference type="RefSeq" id="WP_022718027.1">
    <property type="nucleotide sequence ID" value="NZ_ATTQ01000020.1"/>
</dbReference>
<dbReference type="GO" id="GO:0043138">
    <property type="term" value="F:3'-5' DNA helicase activity"/>
    <property type="evidence" value="ECO:0007669"/>
    <property type="project" value="UniProtKB-EC"/>
</dbReference>
<comment type="catalytic activity">
    <reaction evidence="11">
        <text>ATP + H2O = ADP + phosphate + H(+)</text>
        <dbReference type="Rhea" id="RHEA:13065"/>
        <dbReference type="ChEBI" id="CHEBI:15377"/>
        <dbReference type="ChEBI" id="CHEBI:15378"/>
        <dbReference type="ChEBI" id="CHEBI:30616"/>
        <dbReference type="ChEBI" id="CHEBI:43474"/>
        <dbReference type="ChEBI" id="CHEBI:456216"/>
        <dbReference type="EC" id="5.6.2.4"/>
    </reaction>
</comment>
<keyword evidence="7" id="KW-0413">Isomerase</keyword>
<dbReference type="InterPro" id="IPR027417">
    <property type="entry name" value="P-loop_NTPase"/>
</dbReference>
<dbReference type="EMBL" id="VISO01000003">
    <property type="protein sequence ID" value="TVZ66172.1"/>
    <property type="molecule type" value="Genomic_DNA"/>
</dbReference>
<sequence length="587" mass="65238">MRLTPQQREAVEHSGNLLLKACPGSGKTRTIVARLIQEVDALRGTPFSAACITYTNAAVSEIDIRAAAYLSPDDSRNYTVSTIHAFCLHQVLRPFASRVAGFRGSMKVLTSDNPVFTEIAEKSAEKVGRYDLTFQEYERFGQIGLNAAGQFIGSALEDDMIAKAAPHFVSYCQAAGYIDFASILYRTYCLLRDDASIANSVATKFRSFLIDEFQDTTEIQVEILRLLHAQSKSTFFLVGDPSQSIFGFAGARPELIDPFADEIGARRDLSLSWNFRSSPAIVVHGERLFPRVPAMTSEGESRHCAEPVHLVSGKKSFDAIVEDFIPAINRMKLRLGRSAVLAKSWNALYPISRALREYGIPIVGPGARPYRRSRLFATVAEQLGGAVIDGPKFNVRQIERAVFHALQEITGESRFDVFSYEGRRTISALVRTANDLATELDGVVWLREMSAAAGTLLARDSWIGPRDVNRFASSVDEMIADMRHNKIDVDNISIEDLGMFASPEKALRLMTIHESKGREFEAVAVIGVREGTMPFYKAKTASEIEAEKRQFYVSVTRAEKLLMYMYEPDYFGNPPSRFLGESGVQIL</sequence>
<keyword evidence="4 12" id="KW-0347">Helicase</keyword>
<protein>
    <recommendedName>
        <fullName evidence="9">DNA 3'-5' helicase</fullName>
        <ecNumber evidence="9">5.6.2.4</ecNumber>
    </recommendedName>
    <alternativeName>
        <fullName evidence="10">DNA 3'-5' helicase II</fullName>
    </alternativeName>
</protein>
<evidence type="ECO:0000256" key="6">
    <source>
        <dbReference type="ARBA" id="ARBA00023125"/>
    </source>
</evidence>
<evidence type="ECO:0000256" key="7">
    <source>
        <dbReference type="ARBA" id="ARBA00023235"/>
    </source>
</evidence>
<dbReference type="AlphaFoldDB" id="A0A559SUZ1"/>
<dbReference type="InterPro" id="IPR014017">
    <property type="entry name" value="DNA_helicase_UvrD-like_C"/>
</dbReference>
<gene>
    <name evidence="14" type="ORF">BCL32_6527</name>
</gene>
<dbReference type="InterPro" id="IPR014016">
    <property type="entry name" value="UvrD-like_ATP-bd"/>
</dbReference>
<evidence type="ECO:0000313" key="14">
    <source>
        <dbReference type="EMBL" id="TVZ66172.1"/>
    </source>
</evidence>
<dbReference type="GO" id="GO:0000725">
    <property type="term" value="P:recombinational repair"/>
    <property type="evidence" value="ECO:0007669"/>
    <property type="project" value="TreeGrafter"/>
</dbReference>
<dbReference type="Pfam" id="PF13361">
    <property type="entry name" value="UvrD_C"/>
    <property type="match status" value="1"/>
</dbReference>
<dbReference type="EC" id="5.6.2.4" evidence="9"/>
<organism evidence="14 15">
    <name type="scientific">Rhizobium mongolense USDA 1844</name>
    <dbReference type="NCBI Taxonomy" id="1079460"/>
    <lineage>
        <taxon>Bacteria</taxon>
        <taxon>Pseudomonadati</taxon>
        <taxon>Pseudomonadota</taxon>
        <taxon>Alphaproteobacteria</taxon>
        <taxon>Hyphomicrobiales</taxon>
        <taxon>Rhizobiaceae</taxon>
        <taxon>Rhizobium/Agrobacterium group</taxon>
        <taxon>Rhizobium</taxon>
    </lineage>
</organism>
<dbReference type="PROSITE" id="PS51198">
    <property type="entry name" value="UVRD_HELICASE_ATP_BIND"/>
    <property type="match status" value="1"/>
</dbReference>
<keyword evidence="6" id="KW-0238">DNA-binding</keyword>
<accession>A0A559SUZ1</accession>
<evidence type="ECO:0000256" key="8">
    <source>
        <dbReference type="ARBA" id="ARBA00034617"/>
    </source>
</evidence>
<evidence type="ECO:0000256" key="2">
    <source>
        <dbReference type="ARBA" id="ARBA00022741"/>
    </source>
</evidence>
<dbReference type="SUPFAM" id="SSF52540">
    <property type="entry name" value="P-loop containing nucleoside triphosphate hydrolases"/>
    <property type="match status" value="1"/>
</dbReference>
<feature type="domain" description="UvrD-like helicase ATP-binding" evidence="13">
    <location>
        <begin position="1"/>
        <end position="278"/>
    </location>
</feature>
<dbReference type="Pfam" id="PF00580">
    <property type="entry name" value="UvrD-helicase"/>
    <property type="match status" value="1"/>
</dbReference>
<dbReference type="Proteomes" id="UP000319824">
    <property type="component" value="Unassembled WGS sequence"/>
</dbReference>
<evidence type="ECO:0000256" key="11">
    <source>
        <dbReference type="ARBA" id="ARBA00048988"/>
    </source>
</evidence>
<evidence type="ECO:0000256" key="4">
    <source>
        <dbReference type="ARBA" id="ARBA00022806"/>
    </source>
</evidence>
<proteinExistence type="inferred from homology"/>
<keyword evidence="5 12" id="KW-0067">ATP-binding</keyword>
<dbReference type="PANTHER" id="PTHR11070">
    <property type="entry name" value="UVRD / RECB / PCRA DNA HELICASE FAMILY MEMBER"/>
    <property type="match status" value="1"/>
</dbReference>
<evidence type="ECO:0000259" key="13">
    <source>
        <dbReference type="PROSITE" id="PS51198"/>
    </source>
</evidence>